<accession>A0A8S5TGP1</accession>
<dbReference type="EMBL" id="BK032820">
    <property type="protein sequence ID" value="DAF62143.1"/>
    <property type="molecule type" value="Genomic_DNA"/>
</dbReference>
<organism evidence="1">
    <name type="scientific">Siphoviridae sp. ctHNg1</name>
    <dbReference type="NCBI Taxonomy" id="2827828"/>
    <lineage>
        <taxon>Viruses</taxon>
        <taxon>Duplodnaviria</taxon>
        <taxon>Heunggongvirae</taxon>
        <taxon>Uroviricota</taxon>
        <taxon>Caudoviricetes</taxon>
    </lineage>
</organism>
<evidence type="ECO:0000313" key="1">
    <source>
        <dbReference type="EMBL" id="DAF62143.1"/>
    </source>
</evidence>
<reference evidence="1" key="1">
    <citation type="journal article" date="2021" name="Proc. Natl. Acad. Sci. U.S.A.">
        <title>A Catalog of Tens of Thousands of Viruses from Human Metagenomes Reveals Hidden Associations with Chronic Diseases.</title>
        <authorList>
            <person name="Tisza M.J."/>
            <person name="Buck C.B."/>
        </authorList>
    </citation>
    <scope>NUCLEOTIDE SEQUENCE</scope>
    <source>
        <strain evidence="1">CtHNg1</strain>
    </source>
</reference>
<protein>
    <submittedName>
        <fullName evidence="1">Uncharacterized protein</fullName>
    </submittedName>
</protein>
<sequence length="33" mass="3521">MLVFPFLRSETVVQGTPAPCEIADVDIGLSNNS</sequence>
<proteinExistence type="predicted"/>
<name>A0A8S5TGP1_9CAUD</name>